<proteinExistence type="predicted"/>
<evidence type="ECO:0000313" key="8">
    <source>
        <dbReference type="EMBL" id="KAG5677501.1"/>
    </source>
</evidence>
<protein>
    <submittedName>
        <fullName evidence="8">Uncharacterized protein</fullName>
    </submittedName>
</protein>
<accession>A0A9J6C6E6</accession>
<dbReference type="InterPro" id="IPR001781">
    <property type="entry name" value="Znf_LIM"/>
</dbReference>
<dbReference type="SMART" id="SM00132">
    <property type="entry name" value="LIM"/>
    <property type="match status" value="1"/>
</dbReference>
<dbReference type="PROSITE" id="PS00478">
    <property type="entry name" value="LIM_DOMAIN_1"/>
    <property type="match status" value="1"/>
</dbReference>
<keyword evidence="4 5" id="KW-0440">LIM domain</keyword>
<dbReference type="InterPro" id="IPR047120">
    <property type="entry name" value="Pk/Esn/Tes"/>
</dbReference>
<comment type="caution">
    <text evidence="8">The sequence shown here is derived from an EMBL/GenBank/DDBJ whole genome shotgun (WGS) entry which is preliminary data.</text>
</comment>
<evidence type="ECO:0000256" key="1">
    <source>
        <dbReference type="ARBA" id="ARBA00022723"/>
    </source>
</evidence>
<feature type="domain" description="LIM zinc-binding" evidence="6">
    <location>
        <begin position="228"/>
        <end position="293"/>
    </location>
</feature>
<dbReference type="GO" id="GO:0008270">
    <property type="term" value="F:zinc ion binding"/>
    <property type="evidence" value="ECO:0007669"/>
    <property type="project" value="InterPro"/>
</dbReference>
<dbReference type="Proteomes" id="UP001107558">
    <property type="component" value="Chromosome 2"/>
</dbReference>
<dbReference type="CDD" id="cd09414">
    <property type="entry name" value="LIM1_LIMPETin"/>
    <property type="match status" value="1"/>
</dbReference>
<dbReference type="PANTHER" id="PTHR24211">
    <property type="entry name" value="LIM DOMAIN-CONTAINING PROTEIN"/>
    <property type="match status" value="1"/>
</dbReference>
<organism evidence="8 9">
    <name type="scientific">Polypedilum vanderplanki</name>
    <name type="common">Sleeping chironomid midge</name>
    <dbReference type="NCBI Taxonomy" id="319348"/>
    <lineage>
        <taxon>Eukaryota</taxon>
        <taxon>Metazoa</taxon>
        <taxon>Ecdysozoa</taxon>
        <taxon>Arthropoda</taxon>
        <taxon>Hexapoda</taxon>
        <taxon>Insecta</taxon>
        <taxon>Pterygota</taxon>
        <taxon>Neoptera</taxon>
        <taxon>Endopterygota</taxon>
        <taxon>Diptera</taxon>
        <taxon>Nematocera</taxon>
        <taxon>Chironomoidea</taxon>
        <taxon>Chironomidae</taxon>
        <taxon>Chironominae</taxon>
        <taxon>Polypedilum</taxon>
        <taxon>Polypedilum</taxon>
    </lineage>
</organism>
<evidence type="ECO:0000259" key="7">
    <source>
        <dbReference type="PROSITE" id="PS51303"/>
    </source>
</evidence>
<keyword evidence="3 5" id="KW-0862">Zinc</keyword>
<dbReference type="OrthoDB" id="274660at2759"/>
<gene>
    <name evidence="8" type="ORF">PVAND_007257</name>
</gene>
<dbReference type="AlphaFoldDB" id="A0A9J6C6E6"/>
<feature type="domain" description="PET" evidence="7">
    <location>
        <begin position="120"/>
        <end position="229"/>
    </location>
</feature>
<keyword evidence="9" id="KW-1185">Reference proteome</keyword>
<dbReference type="Pfam" id="PF00412">
    <property type="entry name" value="LIM"/>
    <property type="match status" value="1"/>
</dbReference>
<reference evidence="8" key="1">
    <citation type="submission" date="2021-03" db="EMBL/GenBank/DDBJ databases">
        <title>Chromosome level genome of the anhydrobiotic midge Polypedilum vanderplanki.</title>
        <authorList>
            <person name="Yoshida Y."/>
            <person name="Kikawada T."/>
            <person name="Gusev O."/>
        </authorList>
    </citation>
    <scope>NUCLEOTIDE SEQUENCE</scope>
    <source>
        <strain evidence="8">NIAS01</strain>
        <tissue evidence="8">Whole body or cell culture</tissue>
    </source>
</reference>
<dbReference type="Gene3D" id="2.10.110.10">
    <property type="entry name" value="Cysteine Rich Protein"/>
    <property type="match status" value="1"/>
</dbReference>
<dbReference type="InterPro" id="IPR010442">
    <property type="entry name" value="PET_domain"/>
</dbReference>
<dbReference type="CDD" id="cd09830">
    <property type="entry name" value="PET_LIMPETin_LIM-9"/>
    <property type="match status" value="1"/>
</dbReference>
<dbReference type="Pfam" id="PF06297">
    <property type="entry name" value="PET"/>
    <property type="match status" value="1"/>
</dbReference>
<keyword evidence="2" id="KW-0677">Repeat</keyword>
<dbReference type="SUPFAM" id="SSF57716">
    <property type="entry name" value="Glucocorticoid receptor-like (DNA-binding domain)"/>
    <property type="match status" value="1"/>
</dbReference>
<dbReference type="EMBL" id="JADBJN010000002">
    <property type="protein sequence ID" value="KAG5677501.1"/>
    <property type="molecule type" value="Genomic_DNA"/>
</dbReference>
<evidence type="ECO:0000256" key="4">
    <source>
        <dbReference type="ARBA" id="ARBA00023038"/>
    </source>
</evidence>
<dbReference type="PANTHER" id="PTHR24211:SF37">
    <property type="entry name" value="PROTEIN ESPINAS-LIKE PROTEIN"/>
    <property type="match status" value="1"/>
</dbReference>
<dbReference type="PROSITE" id="PS51303">
    <property type="entry name" value="PET"/>
    <property type="match status" value="1"/>
</dbReference>
<evidence type="ECO:0000256" key="2">
    <source>
        <dbReference type="ARBA" id="ARBA00022737"/>
    </source>
</evidence>
<dbReference type="PROSITE" id="PS50023">
    <property type="entry name" value="LIM_DOMAIN_2"/>
    <property type="match status" value="1"/>
</dbReference>
<evidence type="ECO:0000256" key="3">
    <source>
        <dbReference type="ARBA" id="ARBA00022833"/>
    </source>
</evidence>
<keyword evidence="1 5" id="KW-0479">Metal-binding</keyword>
<name>A0A9J6C6E6_POLVA</name>
<sequence>MQIKSLADTMGYLRKQMLNGNENSSRTVNENSVNYSQEIQHVMVRKIPKFSSRERHLAIRRKKTTDSPDSQKSEFLDISIDSSDDSSVCSCDNEKTCQACKCPRENHEIYHEQLQNVKERLGMKLDSKTSQIDPKKLGYTWTPPGILTSSKIQRYFDLLPQDKVPKCGSQGEKYREKQLSFQLPRQDLTINYCKHVDTENRASYDDFIAVRNELALDVGYVKDAQASGNCPSCKETINQGEMCVNAPKLSDDLNFHPRCFKCTTCDELLVDLTYCVYDEKLYCERHYAENLKPRCHACDESRDCYKLKLEMALKCQRMRSVKIIARDREMRVEMMKSKKAHFNYP</sequence>
<evidence type="ECO:0000259" key="6">
    <source>
        <dbReference type="PROSITE" id="PS50023"/>
    </source>
</evidence>
<evidence type="ECO:0000313" key="9">
    <source>
        <dbReference type="Proteomes" id="UP001107558"/>
    </source>
</evidence>
<evidence type="ECO:0000256" key="5">
    <source>
        <dbReference type="PROSITE-ProRule" id="PRU00125"/>
    </source>
</evidence>